<name>A0AAV2GB85_9ROSI</name>
<accession>A0AAV2GB85</accession>
<evidence type="ECO:0000256" key="1">
    <source>
        <dbReference type="SAM" id="MobiDB-lite"/>
    </source>
</evidence>
<feature type="region of interest" description="Disordered" evidence="1">
    <location>
        <begin position="136"/>
        <end position="174"/>
    </location>
</feature>
<evidence type="ECO:0000313" key="3">
    <source>
        <dbReference type="EMBL" id="CAL1407003.1"/>
    </source>
</evidence>
<sequence length="174" mass="19756">MRIFLALPVVCCMCRIMSLAHAYMQDLRLHPDFAGQYAKVINGVFHRHHHLEFDIFHQLHCMREIVAAISHPHWTVPLSASDSTYIELVWDFYSTFKYRCKASRHSTTSVTFRLGGQMREMSLDGLAHALGSITTHTPTTTRKFPIPPTRTRMSSTAASPALTSRGTSSRPARR</sequence>
<keyword evidence="2" id="KW-0732">Signal</keyword>
<proteinExistence type="predicted"/>
<evidence type="ECO:0000256" key="2">
    <source>
        <dbReference type="SAM" id="SignalP"/>
    </source>
</evidence>
<reference evidence="3 4" key="1">
    <citation type="submission" date="2024-04" db="EMBL/GenBank/DDBJ databases">
        <authorList>
            <person name="Fracassetti M."/>
        </authorList>
    </citation>
    <scope>NUCLEOTIDE SEQUENCE [LARGE SCALE GENOMIC DNA]</scope>
</reference>
<dbReference type="AlphaFoldDB" id="A0AAV2GB85"/>
<dbReference type="EMBL" id="OZ034821">
    <property type="protein sequence ID" value="CAL1407003.1"/>
    <property type="molecule type" value="Genomic_DNA"/>
</dbReference>
<evidence type="ECO:0000313" key="4">
    <source>
        <dbReference type="Proteomes" id="UP001497516"/>
    </source>
</evidence>
<keyword evidence="4" id="KW-1185">Reference proteome</keyword>
<feature type="compositionally biased region" description="Polar residues" evidence="1">
    <location>
        <begin position="151"/>
        <end position="174"/>
    </location>
</feature>
<protein>
    <recommendedName>
        <fullName evidence="5">Secreted protein</fullName>
    </recommendedName>
</protein>
<evidence type="ECO:0008006" key="5">
    <source>
        <dbReference type="Google" id="ProtNLM"/>
    </source>
</evidence>
<organism evidence="3 4">
    <name type="scientific">Linum trigynum</name>
    <dbReference type="NCBI Taxonomy" id="586398"/>
    <lineage>
        <taxon>Eukaryota</taxon>
        <taxon>Viridiplantae</taxon>
        <taxon>Streptophyta</taxon>
        <taxon>Embryophyta</taxon>
        <taxon>Tracheophyta</taxon>
        <taxon>Spermatophyta</taxon>
        <taxon>Magnoliopsida</taxon>
        <taxon>eudicotyledons</taxon>
        <taxon>Gunneridae</taxon>
        <taxon>Pentapetalae</taxon>
        <taxon>rosids</taxon>
        <taxon>fabids</taxon>
        <taxon>Malpighiales</taxon>
        <taxon>Linaceae</taxon>
        <taxon>Linum</taxon>
    </lineage>
</organism>
<feature type="signal peptide" evidence="2">
    <location>
        <begin position="1"/>
        <end position="22"/>
    </location>
</feature>
<gene>
    <name evidence="3" type="ORF">LTRI10_LOCUS46694</name>
</gene>
<feature type="chain" id="PRO_5043584454" description="Secreted protein" evidence="2">
    <location>
        <begin position="23"/>
        <end position="174"/>
    </location>
</feature>
<dbReference type="Proteomes" id="UP001497516">
    <property type="component" value="Chromosome 8"/>
</dbReference>